<dbReference type="SUPFAM" id="SSF53474">
    <property type="entry name" value="alpha/beta-Hydrolases"/>
    <property type="match status" value="1"/>
</dbReference>
<dbReference type="GO" id="GO:0016787">
    <property type="term" value="F:hydrolase activity"/>
    <property type="evidence" value="ECO:0007669"/>
    <property type="project" value="UniProtKB-KW"/>
</dbReference>
<dbReference type="EMBL" id="JALKCG010000009">
    <property type="protein sequence ID" value="MCK0209830.1"/>
    <property type="molecule type" value="Genomic_DNA"/>
</dbReference>
<comment type="caution">
    <text evidence="1">The sequence shown here is derived from an EMBL/GenBank/DDBJ whole genome shotgun (WGS) entry which is preliminary data.</text>
</comment>
<evidence type="ECO:0000313" key="1">
    <source>
        <dbReference type="EMBL" id="MCK0209830.1"/>
    </source>
</evidence>
<dbReference type="InterPro" id="IPR029058">
    <property type="entry name" value="AB_hydrolase_fold"/>
</dbReference>
<evidence type="ECO:0000313" key="2">
    <source>
        <dbReference type="Proteomes" id="UP001202867"/>
    </source>
</evidence>
<gene>
    <name evidence="1" type="ORF">MWN33_17500</name>
</gene>
<keyword evidence="2" id="KW-1185">Reference proteome</keyword>
<keyword evidence="1" id="KW-0378">Hydrolase</keyword>
<protein>
    <submittedName>
        <fullName evidence="1">Alpha/beta hydrolase</fullName>
    </submittedName>
</protein>
<dbReference type="Gene3D" id="3.40.50.1820">
    <property type="entry name" value="alpha/beta hydrolase"/>
    <property type="match status" value="1"/>
</dbReference>
<organism evidence="1 2">
    <name type="scientific">Ancylobacter koreensis</name>
    <dbReference type="NCBI Taxonomy" id="266121"/>
    <lineage>
        <taxon>Bacteria</taxon>
        <taxon>Pseudomonadati</taxon>
        <taxon>Pseudomonadota</taxon>
        <taxon>Alphaproteobacteria</taxon>
        <taxon>Hyphomicrobiales</taxon>
        <taxon>Xanthobacteraceae</taxon>
        <taxon>Ancylobacter</taxon>
    </lineage>
</organism>
<dbReference type="Proteomes" id="UP001202867">
    <property type="component" value="Unassembled WGS sequence"/>
</dbReference>
<proteinExistence type="predicted"/>
<dbReference type="RefSeq" id="WP_247202338.1">
    <property type="nucleotide sequence ID" value="NZ_JALKCG010000009.1"/>
</dbReference>
<accession>A0ABT0DRC8</accession>
<name>A0ABT0DRC8_9HYPH</name>
<sequence length="276" mass="31817">MREIIFESENLKVVKVAGTRAGVAFVTFEQMRPQEHCIPGRDGFGEVFFAKRGFTAYHFLPAGNDWYHYPETAQALALVRADIPPDVRVVNYGASMGGYAAMRFSEPLSAETVFALAPQASVDPAIVPWEKRWGPRGPALLWDRQAPRRAARHFVIYDPLSQDRRHIELLQREVPMTVMFSYFSDHHTTEYVQESGLLQQMLLDLAEDRFDPAALQAELWRRRRSTSVYHFVRPRKVRRGLRRLRYYALERLLDWRYRPVRRPEDGGGPTSVAPAG</sequence>
<reference evidence="2" key="1">
    <citation type="submission" date="2023-07" db="EMBL/GenBank/DDBJ databases">
        <title>Ancylobacter moscoviensis sp. nov., facultatively methylotrophic bacteria from activated sludge and the reclassification of Starkeya novella (Starkey 1934) Kelly et al. 2000 as Ancylobacter novellus comb. nov., Starkeya koreensis Im et al. 2006 as Ancylobacter koreensis comb.nov., Angulomicrobium tetraedrale Vasil'eva et al. 1986 as Ancylobacter tetraedralis comb. nov., Angulomicrobium amanitiforme Fritz et al. 2004 as Ancylobacter amanitiformis comb. nov. and Methylorhabdus multivorans Doronina et al. 1996 as Ancylobacter multivorans comb. nov. and emended description of the genus Ancylobacter.</title>
        <authorList>
            <person name="Doronina N."/>
            <person name="Chemodurova A."/>
            <person name="Grouzdev D."/>
            <person name="Koziaeva V."/>
            <person name="Shi W."/>
            <person name="Wu L."/>
            <person name="Kaparullina E."/>
        </authorList>
    </citation>
    <scope>NUCLEOTIDE SEQUENCE [LARGE SCALE GENOMIC DNA]</scope>
    <source>
        <strain evidence="2">Jip08</strain>
    </source>
</reference>